<dbReference type="Proteomes" id="UP000054387">
    <property type="component" value="Unassembled WGS sequence"/>
</dbReference>
<comment type="caution">
    <text evidence="1">The sequence shown here is derived from an EMBL/GenBank/DDBJ whole genome shotgun (WGS) entry which is preliminary data.</text>
</comment>
<dbReference type="EMBL" id="LOPU01000018">
    <property type="protein sequence ID" value="KTG09668.1"/>
    <property type="molecule type" value="Genomic_DNA"/>
</dbReference>
<name>A0A0W1R7Q6_9EURY</name>
<dbReference type="OrthoDB" id="282116at2157"/>
<gene>
    <name evidence="1" type="ORF">AUR64_08470</name>
</gene>
<evidence type="ECO:0000313" key="1">
    <source>
        <dbReference type="EMBL" id="KTG09668.1"/>
    </source>
</evidence>
<keyword evidence="2" id="KW-1185">Reference proteome</keyword>
<evidence type="ECO:0008006" key="3">
    <source>
        <dbReference type="Google" id="ProtNLM"/>
    </source>
</evidence>
<accession>A0A0W1R7Q6</accession>
<dbReference type="RefSeq" id="WP_058581023.1">
    <property type="nucleotide sequence ID" value="NZ_LOPU01000018.1"/>
</dbReference>
<dbReference type="AlphaFoldDB" id="A0A0W1R7Q6"/>
<proteinExistence type="predicted"/>
<sequence length="80" mass="8423">MEHITEELVGRAVVTPDGAEVGKVTAVEDDKAIVDAETGVAAEMADSVAPGDDRLAIEANQIAAVTDDNVQLVEEFRKES</sequence>
<reference evidence="1 2" key="1">
    <citation type="submission" date="2015-12" db="EMBL/GenBank/DDBJ databases">
        <title>Haloprofundus marisrubri gen. nov., sp. nov., an extremely halophilic archaeon isolated from the Discovery deep brine-seawater interface in the Red Sea.</title>
        <authorList>
            <person name="Zhang G."/>
            <person name="Stingl U."/>
            <person name="Rashid M."/>
        </authorList>
    </citation>
    <scope>NUCLEOTIDE SEQUENCE [LARGE SCALE GENOMIC DNA]</scope>
    <source>
        <strain evidence="1 2">SB9</strain>
    </source>
</reference>
<evidence type="ECO:0000313" key="2">
    <source>
        <dbReference type="Proteomes" id="UP000054387"/>
    </source>
</evidence>
<protein>
    <recommendedName>
        <fullName evidence="3">PRC-barrel domain-containing protein</fullName>
    </recommendedName>
</protein>
<organism evidence="1 2">
    <name type="scientific">Haloprofundus marisrubri</name>
    <dbReference type="NCBI Taxonomy" id="1514971"/>
    <lineage>
        <taxon>Archaea</taxon>
        <taxon>Methanobacteriati</taxon>
        <taxon>Methanobacteriota</taxon>
        <taxon>Stenosarchaea group</taxon>
        <taxon>Halobacteria</taxon>
        <taxon>Halobacteriales</taxon>
        <taxon>Haloferacaceae</taxon>
        <taxon>Haloprofundus</taxon>
    </lineage>
</organism>
<dbReference type="STRING" id="1514971.AUR64_08470"/>